<reference evidence="1 2" key="1">
    <citation type="submission" date="2013-11" db="EMBL/GenBank/DDBJ databases">
        <title>Single cell genomics of uncultured Tannerella BU063 (oral taxon 286).</title>
        <authorList>
            <person name="Beall C.J."/>
            <person name="Campbell A.G."/>
            <person name="Griffen A.L."/>
            <person name="Podar M."/>
            <person name="Leys E.J."/>
        </authorList>
    </citation>
    <scope>NUCLEOTIDE SEQUENCE [LARGE SCALE GENOMIC DNA]</scope>
    <source>
        <strain evidence="1">Cell 1/3</strain>
    </source>
</reference>
<dbReference type="AlphaFoldDB" id="W2CKC6"/>
<dbReference type="EMBL" id="AYYE01001119">
    <property type="protein sequence ID" value="ETK06946.1"/>
    <property type="molecule type" value="Genomic_DNA"/>
</dbReference>
<evidence type="ECO:0000313" key="1">
    <source>
        <dbReference type="EMBL" id="ETK06946.1"/>
    </source>
</evidence>
<comment type="caution">
    <text evidence="1">The sequence shown here is derived from an EMBL/GenBank/DDBJ whole genome shotgun (WGS) entry which is preliminary data.</text>
</comment>
<name>W2CKC6_9BACT</name>
<protein>
    <submittedName>
        <fullName evidence="1">Uncharacterized protein</fullName>
    </submittedName>
</protein>
<organism evidence="1 2">
    <name type="scientific">Tannerella sp. oral taxon BU063 isolate Cell 1/3</name>
    <dbReference type="NCBI Taxonomy" id="1411022"/>
    <lineage>
        <taxon>Bacteria</taxon>
        <taxon>Pseudomonadati</taxon>
        <taxon>Bacteroidota</taxon>
        <taxon>Bacteroidia</taxon>
        <taxon>Bacteroidales</taxon>
        <taxon>Tannerellaceae</taxon>
        <taxon>Tannerella</taxon>
    </lineage>
</organism>
<gene>
    <name evidence="1" type="ORF">T230_09885</name>
</gene>
<evidence type="ECO:0000313" key="2">
    <source>
        <dbReference type="Proteomes" id="UP000034982"/>
    </source>
</evidence>
<dbReference type="Proteomes" id="UP000034982">
    <property type="component" value="Unassembled WGS sequence"/>
</dbReference>
<accession>W2CKC6</accession>
<proteinExistence type="predicted"/>
<sequence length="64" mass="7610">MRIVMKAEKATANPHKLKRVAILNRRKMLRRFLYIVCIFFILKFRLTEASRFQGIQGLSISWTV</sequence>